<evidence type="ECO:0000313" key="2">
    <source>
        <dbReference type="Proteomes" id="UP000026913"/>
    </source>
</evidence>
<protein>
    <submittedName>
        <fullName evidence="1">Permease for cytosine/purines, uracil, thiamine, allantoin</fullName>
    </submittedName>
</protein>
<evidence type="ECO:0000313" key="1">
    <source>
        <dbReference type="EMBL" id="AHZ67924.1"/>
    </source>
</evidence>
<accession>A0A024E4Q4</accession>
<sequence length="41" mass="4515">MFFDERGGGCCGGNHDGLQGNLSTWTYFGERRTGATLFLLE</sequence>
<reference evidence="1 2" key="1">
    <citation type="journal article" date="2012" name="J. Bacteriol.">
        <title>Genome sequence of cold-adapted Pseudomonas mandelii strain JR-1.</title>
        <authorList>
            <person name="Jang S.H."/>
            <person name="Kim J."/>
            <person name="Kim J."/>
            <person name="Hong S."/>
            <person name="Lee C."/>
        </authorList>
    </citation>
    <scope>NUCLEOTIDE SEQUENCE [LARGE SCALE GENOMIC DNA]</scope>
    <source>
        <strain evidence="1 2">JR-1</strain>
    </source>
</reference>
<dbReference type="Proteomes" id="UP000026913">
    <property type="component" value="Chromosome"/>
</dbReference>
<dbReference type="HOGENOM" id="CLU_3275333_0_0_6"/>
<name>A0A024E4Q4_9PSED</name>
<gene>
    <name evidence="1" type="ORF">OU5_0845</name>
</gene>
<organism evidence="1 2">
    <name type="scientific">Pseudomonas mandelii JR-1</name>
    <dbReference type="NCBI Taxonomy" id="1147786"/>
    <lineage>
        <taxon>Bacteria</taxon>
        <taxon>Pseudomonadati</taxon>
        <taxon>Pseudomonadota</taxon>
        <taxon>Gammaproteobacteria</taxon>
        <taxon>Pseudomonadales</taxon>
        <taxon>Pseudomonadaceae</taxon>
        <taxon>Pseudomonas</taxon>
    </lineage>
</organism>
<dbReference type="EMBL" id="CP005960">
    <property type="protein sequence ID" value="AHZ67924.1"/>
    <property type="molecule type" value="Genomic_DNA"/>
</dbReference>
<dbReference type="AlphaFoldDB" id="A0A024E4Q4"/>
<proteinExistence type="predicted"/>
<dbReference type="KEGG" id="pman:OU5_0845"/>